<evidence type="ECO:0000313" key="10">
    <source>
        <dbReference type="Proteomes" id="UP001597351"/>
    </source>
</evidence>
<evidence type="ECO:0000259" key="8">
    <source>
        <dbReference type="PROSITE" id="PS50109"/>
    </source>
</evidence>
<dbReference type="InterPro" id="IPR036097">
    <property type="entry name" value="HisK_dim/P_sf"/>
</dbReference>
<dbReference type="Pfam" id="PF00512">
    <property type="entry name" value="HisKA"/>
    <property type="match status" value="1"/>
</dbReference>
<keyword evidence="10" id="KW-1185">Reference proteome</keyword>
<dbReference type="Gene3D" id="3.30.565.10">
    <property type="entry name" value="Histidine kinase-like ATPase, C-terminal domain"/>
    <property type="match status" value="1"/>
</dbReference>
<evidence type="ECO:0000256" key="3">
    <source>
        <dbReference type="ARBA" id="ARBA00012438"/>
    </source>
</evidence>
<dbReference type="EC" id="2.7.13.3" evidence="3"/>
<dbReference type="Pfam" id="PF02518">
    <property type="entry name" value="HATPase_c"/>
    <property type="match status" value="1"/>
</dbReference>
<dbReference type="InterPro" id="IPR005467">
    <property type="entry name" value="His_kinase_dom"/>
</dbReference>
<keyword evidence="6 9" id="KW-0418">Kinase</keyword>
<gene>
    <name evidence="9" type="ORF">ACFSDE_06920</name>
</gene>
<protein>
    <recommendedName>
        <fullName evidence="3">histidine kinase</fullName>
        <ecNumber evidence="3">2.7.13.3</ecNumber>
    </recommendedName>
</protein>
<dbReference type="Gene3D" id="1.10.287.130">
    <property type="match status" value="1"/>
</dbReference>
<dbReference type="Proteomes" id="UP001597351">
    <property type="component" value="Unassembled WGS sequence"/>
</dbReference>
<dbReference type="InterPro" id="IPR004358">
    <property type="entry name" value="Sig_transdc_His_kin-like_C"/>
</dbReference>
<evidence type="ECO:0000256" key="5">
    <source>
        <dbReference type="ARBA" id="ARBA00022679"/>
    </source>
</evidence>
<keyword evidence="7" id="KW-0902">Two-component regulatory system</keyword>
<dbReference type="InterPro" id="IPR003594">
    <property type="entry name" value="HATPase_dom"/>
</dbReference>
<dbReference type="PRINTS" id="PR00344">
    <property type="entry name" value="BCTRLSENSOR"/>
</dbReference>
<organism evidence="9 10">
    <name type="scientific">Nocardioides aestuarii</name>
    <dbReference type="NCBI Taxonomy" id="252231"/>
    <lineage>
        <taxon>Bacteria</taxon>
        <taxon>Bacillati</taxon>
        <taxon>Actinomycetota</taxon>
        <taxon>Actinomycetes</taxon>
        <taxon>Propionibacteriales</taxon>
        <taxon>Nocardioidaceae</taxon>
        <taxon>Nocardioides</taxon>
    </lineage>
</organism>
<dbReference type="SUPFAM" id="SSF55874">
    <property type="entry name" value="ATPase domain of HSP90 chaperone/DNA topoisomerase II/histidine kinase"/>
    <property type="match status" value="1"/>
</dbReference>
<keyword evidence="5" id="KW-0808">Transferase</keyword>
<dbReference type="PANTHER" id="PTHR43711:SF1">
    <property type="entry name" value="HISTIDINE KINASE 1"/>
    <property type="match status" value="1"/>
</dbReference>
<evidence type="ECO:0000256" key="6">
    <source>
        <dbReference type="ARBA" id="ARBA00022777"/>
    </source>
</evidence>
<dbReference type="InterPro" id="IPR036890">
    <property type="entry name" value="HATPase_C_sf"/>
</dbReference>
<feature type="domain" description="Histidine kinase" evidence="8">
    <location>
        <begin position="375"/>
        <end position="592"/>
    </location>
</feature>
<comment type="caution">
    <text evidence="9">The sequence shown here is derived from an EMBL/GenBank/DDBJ whole genome shotgun (WGS) entry which is preliminary data.</text>
</comment>
<name>A0ABW4TLJ7_9ACTN</name>
<reference evidence="10" key="1">
    <citation type="journal article" date="2019" name="Int. J. Syst. Evol. Microbiol.">
        <title>The Global Catalogue of Microorganisms (GCM) 10K type strain sequencing project: providing services to taxonomists for standard genome sequencing and annotation.</title>
        <authorList>
            <consortium name="The Broad Institute Genomics Platform"/>
            <consortium name="The Broad Institute Genome Sequencing Center for Infectious Disease"/>
            <person name="Wu L."/>
            <person name="Ma J."/>
        </authorList>
    </citation>
    <scope>NUCLEOTIDE SEQUENCE [LARGE SCALE GENOMIC DNA]</scope>
    <source>
        <strain evidence="10">CGMCC 1.12477</strain>
    </source>
</reference>
<dbReference type="InterPro" id="IPR003661">
    <property type="entry name" value="HisK_dim/P_dom"/>
</dbReference>
<comment type="catalytic activity">
    <reaction evidence="1">
        <text>ATP + protein L-histidine = ADP + protein N-phospho-L-histidine.</text>
        <dbReference type="EC" id="2.7.13.3"/>
    </reaction>
</comment>
<dbReference type="Gene3D" id="3.30.450.40">
    <property type="match status" value="1"/>
</dbReference>
<dbReference type="PANTHER" id="PTHR43711">
    <property type="entry name" value="TWO-COMPONENT HISTIDINE KINASE"/>
    <property type="match status" value="1"/>
</dbReference>
<comment type="subcellular location">
    <subcellularLocation>
        <location evidence="2">Cell membrane</location>
    </subcellularLocation>
</comment>
<evidence type="ECO:0000256" key="1">
    <source>
        <dbReference type="ARBA" id="ARBA00000085"/>
    </source>
</evidence>
<dbReference type="InterPro" id="IPR050736">
    <property type="entry name" value="Sensor_HK_Regulatory"/>
</dbReference>
<dbReference type="SUPFAM" id="SSF55781">
    <property type="entry name" value="GAF domain-like"/>
    <property type="match status" value="2"/>
</dbReference>
<dbReference type="RefSeq" id="WP_343916738.1">
    <property type="nucleotide sequence ID" value="NZ_BAAAJT010000002.1"/>
</dbReference>
<dbReference type="InterPro" id="IPR029016">
    <property type="entry name" value="GAF-like_dom_sf"/>
</dbReference>
<dbReference type="CDD" id="cd00082">
    <property type="entry name" value="HisKA"/>
    <property type="match status" value="1"/>
</dbReference>
<dbReference type="SMART" id="SM00388">
    <property type="entry name" value="HisKA"/>
    <property type="match status" value="1"/>
</dbReference>
<dbReference type="EMBL" id="JBHUGD010000003">
    <property type="protein sequence ID" value="MFD1946516.1"/>
    <property type="molecule type" value="Genomic_DNA"/>
</dbReference>
<accession>A0ABW4TLJ7</accession>
<sequence length="592" mass="63854">MTPATQARVPEEVDRGALQLVAEGVTETVGFQLATISVVRTAPDGSQELEVVADAGDDATGEIIIGRRTPLASLLEEIKQAEVWGQFRFLPHEKLTERDVQNAYGWVVPDFEPIDAPDAWHPLDLLVALLHDASGVLRGTLAIDLPDNGRRPGPEQRRLLEKYAVQAARTVVTTLEREELSEQVRLAETARRIVRGASAQQDLSQVLSDCQAGLVEGFRSQGSWIQTFDEDGRGSGAVYASNGDAVELPSTLVDLAERSARRSWAEQVAVVVAGDRPVPEVLTRDEQATIVGFLDTIGISSLLFVPLGAGEECLGNLVLTRTGTSDWTELDQQAALDIGHDLGRVILNARTFQREHELVVELQALDTYKSQLISTISHELKNPLTSVRGYLELLEGSTTLGAEEQRAVQAMGRGTDRLGRVVDDLLLMSKVGDPHHRIIPVAVDLARVVGEVLDLLSVTVSTKQLAVSTDLPDAPVAALGDETEIDRLVANLVSNAVKYTPVGRAVAVKVDRDGDHVVLEVSDQGLGISEADQEHLFEEFFRSTNPAATSLPGTGLGLAIVKRIVERHDGAIDVRSTLGKGSTFTVRLPVAG</sequence>
<keyword evidence="4" id="KW-0597">Phosphoprotein</keyword>
<dbReference type="GO" id="GO:0016301">
    <property type="term" value="F:kinase activity"/>
    <property type="evidence" value="ECO:0007669"/>
    <property type="project" value="UniProtKB-KW"/>
</dbReference>
<evidence type="ECO:0000256" key="2">
    <source>
        <dbReference type="ARBA" id="ARBA00004236"/>
    </source>
</evidence>
<evidence type="ECO:0000256" key="7">
    <source>
        <dbReference type="ARBA" id="ARBA00023012"/>
    </source>
</evidence>
<evidence type="ECO:0000313" key="9">
    <source>
        <dbReference type="EMBL" id="MFD1946516.1"/>
    </source>
</evidence>
<dbReference type="SMART" id="SM00387">
    <property type="entry name" value="HATPase_c"/>
    <property type="match status" value="1"/>
</dbReference>
<dbReference type="PROSITE" id="PS50109">
    <property type="entry name" value="HIS_KIN"/>
    <property type="match status" value="1"/>
</dbReference>
<dbReference type="SUPFAM" id="SSF47384">
    <property type="entry name" value="Homodimeric domain of signal transducing histidine kinase"/>
    <property type="match status" value="1"/>
</dbReference>
<proteinExistence type="predicted"/>
<evidence type="ECO:0000256" key="4">
    <source>
        <dbReference type="ARBA" id="ARBA00022553"/>
    </source>
</evidence>